<proteinExistence type="inferred from homology"/>
<dbReference type="OrthoDB" id="69641at2759"/>
<evidence type="ECO:0000259" key="3">
    <source>
        <dbReference type="Pfam" id="PF01205"/>
    </source>
</evidence>
<dbReference type="InterPro" id="IPR001498">
    <property type="entry name" value="Impact_N"/>
</dbReference>
<organism evidence="4 5">
    <name type="scientific">Achlya hypogyna</name>
    <name type="common">Oomycete</name>
    <name type="synonym">Protoachlya hypogyna</name>
    <dbReference type="NCBI Taxonomy" id="1202772"/>
    <lineage>
        <taxon>Eukaryota</taxon>
        <taxon>Sar</taxon>
        <taxon>Stramenopiles</taxon>
        <taxon>Oomycota</taxon>
        <taxon>Saprolegniomycetes</taxon>
        <taxon>Saprolegniales</taxon>
        <taxon>Achlyaceae</taxon>
        <taxon>Achlya</taxon>
    </lineage>
</organism>
<evidence type="ECO:0000256" key="2">
    <source>
        <dbReference type="SAM" id="MobiDB-lite"/>
    </source>
</evidence>
<dbReference type="Pfam" id="PF01205">
    <property type="entry name" value="Impact_N"/>
    <property type="match status" value="1"/>
</dbReference>
<dbReference type="Proteomes" id="UP000243579">
    <property type="component" value="Unassembled WGS sequence"/>
</dbReference>
<protein>
    <recommendedName>
        <fullName evidence="3">Impact N-terminal domain-containing protein</fullName>
    </recommendedName>
</protein>
<dbReference type="GO" id="GO:0140469">
    <property type="term" value="P:GCN2-mediated signaling"/>
    <property type="evidence" value="ECO:0007669"/>
    <property type="project" value="TreeGrafter"/>
</dbReference>
<comment type="similarity">
    <text evidence="1">Belongs to the IMPACT family.</text>
</comment>
<gene>
    <name evidence="4" type="ORF">ACHHYP_14192</name>
</gene>
<dbReference type="InterPro" id="IPR020568">
    <property type="entry name" value="Ribosomal_Su5_D2-typ_SF"/>
</dbReference>
<dbReference type="EMBL" id="JNBR01002051">
    <property type="protein sequence ID" value="OQR83861.1"/>
    <property type="molecule type" value="Genomic_DNA"/>
</dbReference>
<sequence>MALAFSAGAATKVRKNTFQGFVVPLKGSGDVARLVQDLRQQRPLRNATHVAYAYRVIELAPDAADADAPVVELFNVVEGSNDGATFGAGDKLLRVLQRWDVHNVVLVVSRTDASYSGQLIGAETYKLIVESAKLALEQFAVDSLEPAEAAKLAITEMEQPPQLMPRRAAPAKTTIQYEGTSKMVDGVLHGTKKGRPNHFMVGRPVPNQSDESGPRTLEAIGISKEELTTLRAVRMPPKELHTVLVCVALLLNVKDVTWTGCRDMLHASSFCAKVLDVSADKLTARQVHCIRAVLSDAPLTPDTVRRVSSVGATLFAWVLKLLDAYDEAHLGLSLAEAAESPSSGHNDSLLELAVQLDPPQQPPPPKTHAVIPTDLFTPAKPPKIVDHGRLVKHPRAPYYGA</sequence>
<dbReference type="Gene3D" id="1.20.920.60">
    <property type="match status" value="1"/>
</dbReference>
<feature type="domain" description="Impact N-terminal" evidence="3">
    <location>
        <begin position="14"/>
        <end position="136"/>
    </location>
</feature>
<dbReference type="STRING" id="1202772.A0A1V9YDS0"/>
<dbReference type="InterPro" id="IPR023582">
    <property type="entry name" value="Impact"/>
</dbReference>
<dbReference type="SUPFAM" id="SSF54211">
    <property type="entry name" value="Ribosomal protein S5 domain 2-like"/>
    <property type="match status" value="1"/>
</dbReference>
<dbReference type="PANTHER" id="PTHR16301:SF25">
    <property type="entry name" value="PROTEIN IMPACT"/>
    <property type="match status" value="1"/>
</dbReference>
<dbReference type="GO" id="GO:0005737">
    <property type="term" value="C:cytoplasm"/>
    <property type="evidence" value="ECO:0007669"/>
    <property type="project" value="TreeGrafter"/>
</dbReference>
<evidence type="ECO:0000313" key="5">
    <source>
        <dbReference type="Proteomes" id="UP000243579"/>
    </source>
</evidence>
<feature type="region of interest" description="Disordered" evidence="2">
    <location>
        <begin position="195"/>
        <end position="214"/>
    </location>
</feature>
<accession>A0A1V9YDS0</accession>
<dbReference type="InterPro" id="IPR036956">
    <property type="entry name" value="Impact_N_sf"/>
</dbReference>
<dbReference type="Gene3D" id="3.30.230.30">
    <property type="entry name" value="Impact, N-terminal domain"/>
    <property type="match status" value="1"/>
</dbReference>
<name>A0A1V9YDS0_ACHHY</name>
<dbReference type="AlphaFoldDB" id="A0A1V9YDS0"/>
<keyword evidence="5" id="KW-1185">Reference proteome</keyword>
<reference evidence="4 5" key="1">
    <citation type="journal article" date="2014" name="Genome Biol. Evol.">
        <title>The secreted proteins of Achlya hypogyna and Thraustotheca clavata identify the ancestral oomycete secretome and reveal gene acquisitions by horizontal gene transfer.</title>
        <authorList>
            <person name="Misner I."/>
            <person name="Blouin N."/>
            <person name="Leonard G."/>
            <person name="Richards T.A."/>
            <person name="Lane C.E."/>
        </authorList>
    </citation>
    <scope>NUCLEOTIDE SEQUENCE [LARGE SCALE GENOMIC DNA]</scope>
    <source>
        <strain evidence="4 5">ATCC 48635</strain>
    </source>
</reference>
<evidence type="ECO:0000256" key="1">
    <source>
        <dbReference type="ARBA" id="ARBA00007665"/>
    </source>
</evidence>
<dbReference type="PANTHER" id="PTHR16301">
    <property type="entry name" value="IMPACT-RELATED"/>
    <property type="match status" value="1"/>
</dbReference>
<dbReference type="GO" id="GO:0006446">
    <property type="term" value="P:regulation of translational initiation"/>
    <property type="evidence" value="ECO:0007669"/>
    <property type="project" value="TreeGrafter"/>
</dbReference>
<comment type="caution">
    <text evidence="4">The sequence shown here is derived from an EMBL/GenBank/DDBJ whole genome shotgun (WGS) entry which is preliminary data.</text>
</comment>
<evidence type="ECO:0000313" key="4">
    <source>
        <dbReference type="EMBL" id="OQR83861.1"/>
    </source>
</evidence>